<proteinExistence type="predicted"/>
<gene>
    <name evidence="2" type="ORF">BCF44_103671</name>
</gene>
<protein>
    <submittedName>
        <fullName evidence="2">Uncharacterized protein</fullName>
    </submittedName>
</protein>
<keyword evidence="1" id="KW-0732">Signal</keyword>
<name>A0A3E0I0H8_9PSEU</name>
<evidence type="ECO:0000313" key="2">
    <source>
        <dbReference type="EMBL" id="REH52219.1"/>
    </source>
</evidence>
<evidence type="ECO:0000256" key="1">
    <source>
        <dbReference type="SAM" id="SignalP"/>
    </source>
</evidence>
<reference evidence="2 3" key="1">
    <citation type="submission" date="2018-08" db="EMBL/GenBank/DDBJ databases">
        <title>Genomic Encyclopedia of Archaeal and Bacterial Type Strains, Phase II (KMG-II): from individual species to whole genera.</title>
        <authorList>
            <person name="Goeker M."/>
        </authorList>
    </citation>
    <scope>NUCLEOTIDE SEQUENCE [LARGE SCALE GENOMIC DNA]</scope>
    <source>
        <strain evidence="2 3">DSM 45791</strain>
    </source>
</reference>
<accession>A0A3E0I0H8</accession>
<comment type="caution">
    <text evidence="2">The sequence shown here is derived from an EMBL/GenBank/DDBJ whole genome shotgun (WGS) entry which is preliminary data.</text>
</comment>
<feature type="chain" id="PRO_5038839711" evidence="1">
    <location>
        <begin position="19"/>
        <end position="88"/>
    </location>
</feature>
<dbReference type="EMBL" id="QUNO01000003">
    <property type="protein sequence ID" value="REH52219.1"/>
    <property type="molecule type" value="Genomic_DNA"/>
</dbReference>
<evidence type="ECO:0000313" key="3">
    <source>
        <dbReference type="Proteomes" id="UP000256269"/>
    </source>
</evidence>
<sequence>MRALLVAALMLLSAGVAAADTGLHDCGARLGDRSATGWCHGTGAFAMDVTCVDGHVERSGTVYIEDGYGLVSASCFDRPRDARIVVKS</sequence>
<dbReference type="AlphaFoldDB" id="A0A3E0I0H8"/>
<keyword evidence="3" id="KW-1185">Reference proteome</keyword>
<dbReference type="Proteomes" id="UP000256269">
    <property type="component" value="Unassembled WGS sequence"/>
</dbReference>
<feature type="signal peptide" evidence="1">
    <location>
        <begin position="1"/>
        <end position="18"/>
    </location>
</feature>
<organism evidence="2 3">
    <name type="scientific">Kutzneria buriramensis</name>
    <dbReference type="NCBI Taxonomy" id="1045776"/>
    <lineage>
        <taxon>Bacteria</taxon>
        <taxon>Bacillati</taxon>
        <taxon>Actinomycetota</taxon>
        <taxon>Actinomycetes</taxon>
        <taxon>Pseudonocardiales</taxon>
        <taxon>Pseudonocardiaceae</taxon>
        <taxon>Kutzneria</taxon>
    </lineage>
</organism>
<dbReference type="RefSeq" id="WP_170217487.1">
    <property type="nucleotide sequence ID" value="NZ_CP144375.1"/>
</dbReference>